<dbReference type="InterPro" id="IPR029058">
    <property type="entry name" value="AB_hydrolase_fold"/>
</dbReference>
<reference evidence="9" key="2">
    <citation type="submission" date="2023-05" db="EMBL/GenBank/DDBJ databases">
        <authorList>
            <consortium name="Lawrence Berkeley National Laboratory"/>
            <person name="Steindorff A."/>
            <person name="Hensen N."/>
            <person name="Bonometti L."/>
            <person name="Westerberg I."/>
            <person name="Brannstrom I.O."/>
            <person name="Guillou S."/>
            <person name="Cros-Aarteil S."/>
            <person name="Calhoun S."/>
            <person name="Haridas S."/>
            <person name="Kuo A."/>
            <person name="Mondo S."/>
            <person name="Pangilinan J."/>
            <person name="Riley R."/>
            <person name="Labutti K."/>
            <person name="Andreopoulos B."/>
            <person name="Lipzen A."/>
            <person name="Chen C."/>
            <person name="Yanf M."/>
            <person name="Daum C."/>
            <person name="Ng V."/>
            <person name="Clum A."/>
            <person name="Ohm R."/>
            <person name="Martin F."/>
            <person name="Silar P."/>
            <person name="Natvig D."/>
            <person name="Lalanne C."/>
            <person name="Gautier V."/>
            <person name="Ament-Velasquez S.L."/>
            <person name="Kruys A."/>
            <person name="Hutchinson M.I."/>
            <person name="Powell A.J."/>
            <person name="Barry K."/>
            <person name="Miller A.N."/>
            <person name="Grigoriev I.V."/>
            <person name="Debuchy R."/>
            <person name="Gladieux P."/>
            <person name="Thoren M.H."/>
            <person name="Johannesson H."/>
        </authorList>
    </citation>
    <scope>NUCLEOTIDE SEQUENCE</scope>
    <source>
        <strain evidence="9">CBS 532.94</strain>
    </source>
</reference>
<dbReference type="GO" id="GO:0030600">
    <property type="term" value="F:feruloyl esterase activity"/>
    <property type="evidence" value="ECO:0007669"/>
    <property type="project" value="UniProtKB-ARBA"/>
</dbReference>
<dbReference type="EMBL" id="MU860156">
    <property type="protein sequence ID" value="KAK4237084.1"/>
    <property type="molecule type" value="Genomic_DNA"/>
</dbReference>
<dbReference type="SUPFAM" id="SSF53474">
    <property type="entry name" value="alpha/beta-Hydrolases"/>
    <property type="match status" value="1"/>
</dbReference>
<comment type="caution">
    <text evidence="9">The sequence shown here is derived from an EMBL/GenBank/DDBJ whole genome shotgun (WGS) entry which is preliminary data.</text>
</comment>
<name>A0AAN7C7X3_9PEZI</name>
<keyword evidence="2" id="KW-0719">Serine esterase</keyword>
<evidence type="ECO:0000256" key="4">
    <source>
        <dbReference type="ARBA" id="ARBA00022729"/>
    </source>
</evidence>
<dbReference type="Proteomes" id="UP001303760">
    <property type="component" value="Unassembled WGS sequence"/>
</dbReference>
<evidence type="ECO:0000256" key="8">
    <source>
        <dbReference type="RuleBase" id="RU361238"/>
    </source>
</evidence>
<dbReference type="Pfam" id="PF07519">
    <property type="entry name" value="Tannase"/>
    <property type="match status" value="2"/>
</dbReference>
<dbReference type="EC" id="3.1.1.-" evidence="8"/>
<keyword evidence="4" id="KW-0732">Signal</keyword>
<sequence>MLAISASAVLVATTAVSLAFYTLASPFEAPHGLGASQARSRCDRASFARLLPAHATLESIAVVRENGNYGEGAADIPYPRNPTNLPALCAVIVGVRSSSSSSYRFGLFLPDDWNSRFLVVGNGGFAGGINWLDMAAGPRIGMASLSTDTGHSGGTTDSTWALNQPERRTDWGWRAIHGSTVLGKRLVSAYYVNKPLRYSYYSGCSTGGRQGLKELQASPDSFDGALIGAPAWWTSHTNTYVAQIGLYNLPVTDPKHLSLSDISLLADEVTRQCDGADGVMDGIVSSPELCTLNLTTLLCSDSKNNNNNNNTNPNPSSPKCLTAAQISTAEKVYSDYYFSEDHTLLHPGLTPGSEQQWYLLLNGTEPTPFGVGYVRNFLYNNPAWDWHAFNESVTRYAEKTDPGNATADDYAALATVRERGGKVILYHGLADGLVHTRLSEVYYNRTVAALGGRHRGKHSKEGLADFFRMFLIPGMLHCLGSAVDAPWAMGGASQAGVLGAGVRSVPGFEDAEHDALLALFDWVEKGRAVESIVATAWRSPLDPTSGVKRQRPVCAWPKKAVWDGVGSVDDAASWRCSR</sequence>
<protein>
    <recommendedName>
        <fullName evidence="8">Carboxylic ester hydrolase</fullName>
        <ecNumber evidence="8">3.1.1.-</ecNumber>
    </recommendedName>
</protein>
<keyword evidence="5 8" id="KW-0378">Hydrolase</keyword>
<evidence type="ECO:0000256" key="3">
    <source>
        <dbReference type="ARBA" id="ARBA00022723"/>
    </source>
</evidence>
<evidence type="ECO:0000256" key="6">
    <source>
        <dbReference type="ARBA" id="ARBA00022837"/>
    </source>
</evidence>
<evidence type="ECO:0000256" key="2">
    <source>
        <dbReference type="ARBA" id="ARBA00022487"/>
    </source>
</evidence>
<comment type="similarity">
    <text evidence="1 8">Belongs to the tannase family.</text>
</comment>
<keyword evidence="6" id="KW-0106">Calcium</keyword>
<evidence type="ECO:0000256" key="1">
    <source>
        <dbReference type="ARBA" id="ARBA00006249"/>
    </source>
</evidence>
<evidence type="ECO:0000256" key="5">
    <source>
        <dbReference type="ARBA" id="ARBA00022801"/>
    </source>
</evidence>
<evidence type="ECO:0000313" key="9">
    <source>
        <dbReference type="EMBL" id="KAK4237084.1"/>
    </source>
</evidence>
<evidence type="ECO:0000256" key="7">
    <source>
        <dbReference type="ARBA" id="ARBA00023157"/>
    </source>
</evidence>
<accession>A0AAN7C7X3</accession>
<proteinExistence type="inferred from homology"/>
<keyword evidence="10" id="KW-1185">Reference proteome</keyword>
<gene>
    <name evidence="9" type="ORF">C8A03DRAFT_16329</name>
</gene>
<dbReference type="PANTHER" id="PTHR33938">
    <property type="entry name" value="FERULOYL ESTERASE B-RELATED"/>
    <property type="match status" value="1"/>
</dbReference>
<dbReference type="GO" id="GO:0046872">
    <property type="term" value="F:metal ion binding"/>
    <property type="evidence" value="ECO:0007669"/>
    <property type="project" value="UniProtKB-KW"/>
</dbReference>
<dbReference type="AlphaFoldDB" id="A0AAN7C7X3"/>
<dbReference type="PANTHER" id="PTHR33938:SF2">
    <property type="entry name" value="CARBOXYLIC ESTER HYDROLASE"/>
    <property type="match status" value="1"/>
</dbReference>
<keyword evidence="3" id="KW-0479">Metal-binding</keyword>
<keyword evidence="7" id="KW-1015">Disulfide bond</keyword>
<reference evidence="9" key="1">
    <citation type="journal article" date="2023" name="Mol. Phylogenet. Evol.">
        <title>Genome-scale phylogeny and comparative genomics of the fungal order Sordariales.</title>
        <authorList>
            <person name="Hensen N."/>
            <person name="Bonometti L."/>
            <person name="Westerberg I."/>
            <person name="Brannstrom I.O."/>
            <person name="Guillou S."/>
            <person name="Cros-Aarteil S."/>
            <person name="Calhoun S."/>
            <person name="Haridas S."/>
            <person name="Kuo A."/>
            <person name="Mondo S."/>
            <person name="Pangilinan J."/>
            <person name="Riley R."/>
            <person name="LaButti K."/>
            <person name="Andreopoulos B."/>
            <person name="Lipzen A."/>
            <person name="Chen C."/>
            <person name="Yan M."/>
            <person name="Daum C."/>
            <person name="Ng V."/>
            <person name="Clum A."/>
            <person name="Steindorff A."/>
            <person name="Ohm R.A."/>
            <person name="Martin F."/>
            <person name="Silar P."/>
            <person name="Natvig D.O."/>
            <person name="Lalanne C."/>
            <person name="Gautier V."/>
            <person name="Ament-Velasquez S.L."/>
            <person name="Kruys A."/>
            <person name="Hutchinson M.I."/>
            <person name="Powell A.J."/>
            <person name="Barry K."/>
            <person name="Miller A.N."/>
            <person name="Grigoriev I.V."/>
            <person name="Debuchy R."/>
            <person name="Gladieux P."/>
            <person name="Hiltunen Thoren M."/>
            <person name="Johannesson H."/>
        </authorList>
    </citation>
    <scope>NUCLEOTIDE SEQUENCE</scope>
    <source>
        <strain evidence="9">CBS 532.94</strain>
    </source>
</reference>
<dbReference type="InterPro" id="IPR011118">
    <property type="entry name" value="Tannase/feruloyl_esterase"/>
</dbReference>
<evidence type="ECO:0000313" key="10">
    <source>
        <dbReference type="Proteomes" id="UP001303760"/>
    </source>
</evidence>
<organism evidence="9 10">
    <name type="scientific">Achaetomium macrosporum</name>
    <dbReference type="NCBI Taxonomy" id="79813"/>
    <lineage>
        <taxon>Eukaryota</taxon>
        <taxon>Fungi</taxon>
        <taxon>Dikarya</taxon>
        <taxon>Ascomycota</taxon>
        <taxon>Pezizomycotina</taxon>
        <taxon>Sordariomycetes</taxon>
        <taxon>Sordariomycetidae</taxon>
        <taxon>Sordariales</taxon>
        <taxon>Chaetomiaceae</taxon>
        <taxon>Achaetomium</taxon>
    </lineage>
</organism>